<evidence type="ECO:0000313" key="2">
    <source>
        <dbReference type="EMBL" id="GFH52363.1"/>
    </source>
</evidence>
<dbReference type="PROSITE" id="PS50231">
    <property type="entry name" value="RICIN_B_LECTIN"/>
    <property type="match status" value="1"/>
</dbReference>
<organism evidence="2 3">
    <name type="scientific">Chaetoceros tenuissimus</name>
    <dbReference type="NCBI Taxonomy" id="426638"/>
    <lineage>
        <taxon>Eukaryota</taxon>
        <taxon>Sar</taxon>
        <taxon>Stramenopiles</taxon>
        <taxon>Ochrophyta</taxon>
        <taxon>Bacillariophyta</taxon>
        <taxon>Coscinodiscophyceae</taxon>
        <taxon>Chaetocerotophycidae</taxon>
        <taxon>Chaetocerotales</taxon>
        <taxon>Chaetocerotaceae</taxon>
        <taxon>Chaetoceros</taxon>
    </lineage>
</organism>
<reference evidence="2 3" key="1">
    <citation type="journal article" date="2021" name="Sci. Rep.">
        <title>The genome of the diatom Chaetoceros tenuissimus carries an ancient integrated fragment of an extant virus.</title>
        <authorList>
            <person name="Hongo Y."/>
            <person name="Kimura K."/>
            <person name="Takaki Y."/>
            <person name="Yoshida Y."/>
            <person name="Baba S."/>
            <person name="Kobayashi G."/>
            <person name="Nagasaki K."/>
            <person name="Hano T."/>
            <person name="Tomaru Y."/>
        </authorList>
    </citation>
    <scope>NUCLEOTIDE SEQUENCE [LARGE SCALE GENOMIC DNA]</scope>
    <source>
        <strain evidence="2 3">NIES-3715</strain>
    </source>
</reference>
<gene>
    <name evidence="2" type="ORF">CTEN210_08839</name>
</gene>
<evidence type="ECO:0000256" key="1">
    <source>
        <dbReference type="SAM" id="MobiDB-lite"/>
    </source>
</evidence>
<dbReference type="Proteomes" id="UP001054902">
    <property type="component" value="Unassembled WGS sequence"/>
</dbReference>
<protein>
    <submittedName>
        <fullName evidence="2">Uncharacterized protein</fullName>
    </submittedName>
</protein>
<feature type="region of interest" description="Disordered" evidence="1">
    <location>
        <begin position="628"/>
        <end position="673"/>
    </location>
</feature>
<dbReference type="SUPFAM" id="SSF69318">
    <property type="entry name" value="Integrin alpha N-terminal domain"/>
    <property type="match status" value="1"/>
</dbReference>
<proteinExistence type="predicted"/>
<feature type="compositionally biased region" description="Low complexity" evidence="1">
    <location>
        <begin position="663"/>
        <end position="673"/>
    </location>
</feature>
<accession>A0AAD3CUT3</accession>
<dbReference type="AlphaFoldDB" id="A0AAD3CUT3"/>
<feature type="compositionally biased region" description="Polar residues" evidence="1">
    <location>
        <begin position="837"/>
        <end position="847"/>
    </location>
</feature>
<evidence type="ECO:0000313" key="3">
    <source>
        <dbReference type="Proteomes" id="UP001054902"/>
    </source>
</evidence>
<keyword evidence="3" id="KW-1185">Reference proteome</keyword>
<dbReference type="EMBL" id="BLLK01000045">
    <property type="protein sequence ID" value="GFH52363.1"/>
    <property type="molecule type" value="Genomic_DNA"/>
</dbReference>
<feature type="compositionally biased region" description="Low complexity" evidence="1">
    <location>
        <begin position="794"/>
        <end position="836"/>
    </location>
</feature>
<sequence>METGNFPSLSKGDATQIKEKKHSYGNEGLGLDLQIIDQRTTMYKEKKNVGGTREVWGLLEWKLTDYFLVDAKESDGLDEKKKKKEEKLNNMIPRDLHGGEIDELNSISSSFLLGSTRKPPREHDVYDDERKREKLQDEIEHKLFLFKKSKKGNVVSSSSFKKAVELPYHLHNAKYDEDTLSSHPGANTSTSRMLEVSVGAPYFRLKETFYEEITFSSGYDIAASDDLSVLAMSSYVLKDTDSSAYLPRVTIGKLLYGHYATTNLDLGDVTPSLFPTDVLTQLAVSGDGKTITVAQAYFFRGFETEIPDGTIKIFKESVGSWSLCDTLAFSHDTIGVGSKSGLVVSLNENGDSILVGRRYFNQNSGIVELYSFDGSVYVLDKNIEGNSLEAAEVGSSVMITRDGSCFIYGSVRGNDRKGFAEVYCKDSNEDWNFEAIFYGSDVRSDFGFSVAITSTKDGDRVAAVGARFHDSDGRVDAGLVQVFKKMSDGTIWEQLGSNLFGQRGQSIEYYYVGDEFGFSVSLGNIQNDKSLRIAIGAPNVDADVADKTDYYHGEVTLYEISDVSTGTIDWNEIGNGINGQSKDSTGSSVILSKDGKSIAVASPDRGEDNKSRSKGIVHIYFQDEYSDVPSQVPSKNPSESPSSVPSLFPSNKPSVTPSASMAPSISPTESPSISHLPTLSYTKLSEMVLGLRGVTTLSDELEAVIKKGIKDAYAPVNVTDIILSVVPSTSRLLSTVHRRELQNNVSDLEVSAIVSLPLDESTTTSADKLGDVETNIVREAENTGINLVVSAQVAPSEAPSSTPSKEPSSKPTELPSALPSRLPSSKPSDKPSLLSSNVPSLQPSSLPSAFPSHLPSPQPTSLPSSVPSSIPSSFLDREFIIKSNFGESTEDLCLTASDLDTGKNIYIRKCQLNSDTIRIRQVWTFNDKNGLQLALPIHENFCLKSIYRQLQLSTCGSGADDSIENFHFACPYNGDVGCMNGMLTQSRPSGIKYCIGFSEGRIFERLRFFREGTVNDSLNTWSLVFKDSW</sequence>
<name>A0AAD3CUT3_9STRA</name>
<dbReference type="InterPro" id="IPR028994">
    <property type="entry name" value="Integrin_alpha_N"/>
</dbReference>
<feature type="region of interest" description="Disordered" evidence="1">
    <location>
        <begin position="793"/>
        <end position="867"/>
    </location>
</feature>
<comment type="caution">
    <text evidence="2">The sequence shown here is derived from an EMBL/GenBank/DDBJ whole genome shotgun (WGS) entry which is preliminary data.</text>
</comment>
<dbReference type="Gene3D" id="2.130.10.130">
    <property type="entry name" value="Integrin alpha, N-terminal"/>
    <property type="match status" value="1"/>
</dbReference>
<feature type="compositionally biased region" description="Polar residues" evidence="1">
    <location>
        <begin position="628"/>
        <end position="661"/>
    </location>
</feature>